<feature type="region of interest" description="Disordered" evidence="5">
    <location>
        <begin position="42"/>
        <end position="82"/>
    </location>
</feature>
<comment type="caution">
    <text evidence="7">The sequence shown here is derived from an EMBL/GenBank/DDBJ whole genome shotgun (WGS) entry which is preliminary data.</text>
</comment>
<dbReference type="PANTHER" id="PTHR15818:SF2">
    <property type="entry name" value="G-PATCH DOMAIN AND KOW MOTIFS-CONTAINING PROTEIN"/>
    <property type="match status" value="1"/>
</dbReference>
<dbReference type="InterPro" id="IPR026822">
    <property type="entry name" value="Spp2/MOS2_G-patch"/>
</dbReference>
<dbReference type="Proteomes" id="UP000036987">
    <property type="component" value="Unassembled WGS sequence"/>
</dbReference>
<organism evidence="7 8">
    <name type="scientific">Zostera marina</name>
    <name type="common">Eelgrass</name>
    <dbReference type="NCBI Taxonomy" id="29655"/>
    <lineage>
        <taxon>Eukaryota</taxon>
        <taxon>Viridiplantae</taxon>
        <taxon>Streptophyta</taxon>
        <taxon>Embryophyta</taxon>
        <taxon>Tracheophyta</taxon>
        <taxon>Spermatophyta</taxon>
        <taxon>Magnoliopsida</taxon>
        <taxon>Liliopsida</taxon>
        <taxon>Zosteraceae</taxon>
        <taxon>Zostera</taxon>
    </lineage>
</organism>
<dbReference type="PROSITE" id="PS50174">
    <property type="entry name" value="G_PATCH"/>
    <property type="match status" value="1"/>
</dbReference>
<keyword evidence="8" id="KW-1185">Reference proteome</keyword>
<comment type="subcellular location">
    <subcellularLocation>
        <location evidence="1">Nucleus</location>
    </subcellularLocation>
</comment>
<dbReference type="InterPro" id="IPR041994">
    <property type="entry name" value="GPKOW_KOW2"/>
</dbReference>
<evidence type="ECO:0000256" key="4">
    <source>
        <dbReference type="ARBA" id="ARBA00023242"/>
    </source>
</evidence>
<dbReference type="PANTHER" id="PTHR15818">
    <property type="entry name" value="G PATCH AND KOW-CONTAINING"/>
    <property type="match status" value="1"/>
</dbReference>
<proteinExistence type="inferred from homology"/>
<gene>
    <name evidence="7" type="ORF">ZOSMA_248G00340</name>
</gene>
<dbReference type="OMA" id="VIHSAPR"/>
<dbReference type="AlphaFoldDB" id="A0A0K9PGU6"/>
<keyword evidence="3" id="KW-0677">Repeat</keyword>
<evidence type="ECO:0000256" key="1">
    <source>
        <dbReference type="ARBA" id="ARBA00004123"/>
    </source>
</evidence>
<dbReference type="STRING" id="29655.A0A0K9PGU6"/>
<evidence type="ECO:0000256" key="3">
    <source>
        <dbReference type="ARBA" id="ARBA00022737"/>
    </source>
</evidence>
<accession>A0A0K9PGU6</accession>
<dbReference type="Pfam" id="PF25088">
    <property type="entry name" value="GPKOW_C"/>
    <property type="match status" value="1"/>
</dbReference>
<evidence type="ECO:0000256" key="2">
    <source>
        <dbReference type="ARBA" id="ARBA00010966"/>
    </source>
</evidence>
<dbReference type="GO" id="GO:0003676">
    <property type="term" value="F:nucleic acid binding"/>
    <property type="evidence" value="ECO:0007669"/>
    <property type="project" value="InterPro"/>
</dbReference>
<evidence type="ECO:0000313" key="8">
    <source>
        <dbReference type="Proteomes" id="UP000036987"/>
    </source>
</evidence>
<dbReference type="GO" id="GO:0000398">
    <property type="term" value="P:mRNA splicing, via spliceosome"/>
    <property type="evidence" value="ECO:0000318"/>
    <property type="project" value="GO_Central"/>
</dbReference>
<dbReference type="SMART" id="SM00443">
    <property type="entry name" value="G_patch"/>
    <property type="match status" value="1"/>
</dbReference>
<protein>
    <submittedName>
        <fullName evidence="7">G patch domain and KOW motifs-containing protein</fullName>
    </submittedName>
</protein>
<dbReference type="CDD" id="cd13153">
    <property type="entry name" value="KOW_GPKOW_B"/>
    <property type="match status" value="1"/>
</dbReference>
<dbReference type="EMBL" id="LFYR01000861">
    <property type="protein sequence ID" value="KMZ68194.1"/>
    <property type="molecule type" value="Genomic_DNA"/>
</dbReference>
<dbReference type="OrthoDB" id="5577072at2759"/>
<dbReference type="InterPro" id="IPR045166">
    <property type="entry name" value="Spp2-like"/>
</dbReference>
<sequence>MKLSFSIPSSKSSTSRSRIPKLNNATTNIDNSRFVTVFDPSETLTTEPSKPLIAPLENTNQWRSTKRIKNLAPPTDDPTSSETTKFVVDRLGVDGASDDTTKYGLNLRSRSDGDNEDGAKGETLGGMVLSDEQRFRMEIDKLPEDRGMDEFEDVSVEDFSRAVLQGYGWKEGQGVGRNSKQDIPIVEQKRWVGTSGLGFSTDLPGAGKDVKGRKKKPDANLPPPSPSLHTNGEARKKNKIVRVTSGKYAGQKGEVLKIDSSGGGTDEETVVLRMLRGGEKVSVGVGMVTELVSSSEQGYLRKGGNEKRSRDYNNEDSTTVRWLRNQIRVRVIDKKLKDGRVYLKKAVIADVVNPMTCDISIDESSSRSKMFLQGIHQKSLETVLPHRGGPVVVLYGRYKGVYGRLMEKDRENETATVRDVENHTMFKVRMEQIAEYVGSDPSDEIDL</sequence>
<dbReference type="Pfam" id="PF00467">
    <property type="entry name" value="KOW"/>
    <property type="match status" value="1"/>
</dbReference>
<keyword evidence="4" id="KW-0539">Nucleus</keyword>
<feature type="compositionally biased region" description="Low complexity" evidence="5">
    <location>
        <begin position="1"/>
        <end position="21"/>
    </location>
</feature>
<feature type="region of interest" description="Disordered" evidence="5">
    <location>
        <begin position="196"/>
        <end position="239"/>
    </location>
</feature>
<comment type="similarity">
    <text evidence="2">Belongs to the MOS2 family.</text>
</comment>
<dbReference type="SMART" id="SM00739">
    <property type="entry name" value="KOW"/>
    <property type="match status" value="2"/>
</dbReference>
<evidence type="ECO:0000313" key="7">
    <source>
        <dbReference type="EMBL" id="KMZ68194.1"/>
    </source>
</evidence>
<dbReference type="InterPro" id="IPR005824">
    <property type="entry name" value="KOW"/>
</dbReference>
<dbReference type="GO" id="GO:0005681">
    <property type="term" value="C:spliceosomal complex"/>
    <property type="evidence" value="ECO:0000318"/>
    <property type="project" value="GO_Central"/>
</dbReference>
<evidence type="ECO:0000256" key="5">
    <source>
        <dbReference type="SAM" id="MobiDB-lite"/>
    </source>
</evidence>
<feature type="domain" description="G-patch" evidence="6">
    <location>
        <begin position="156"/>
        <end position="202"/>
    </location>
</feature>
<feature type="region of interest" description="Disordered" evidence="5">
    <location>
        <begin position="1"/>
        <end position="26"/>
    </location>
</feature>
<name>A0A0K9PGU6_ZOSMR</name>
<feature type="compositionally biased region" description="Low complexity" evidence="5">
    <location>
        <begin position="73"/>
        <end position="82"/>
    </location>
</feature>
<reference evidence="8" key="1">
    <citation type="journal article" date="2016" name="Nature">
        <title>The genome of the seagrass Zostera marina reveals angiosperm adaptation to the sea.</title>
        <authorList>
            <person name="Olsen J.L."/>
            <person name="Rouze P."/>
            <person name="Verhelst B."/>
            <person name="Lin Y.-C."/>
            <person name="Bayer T."/>
            <person name="Collen J."/>
            <person name="Dattolo E."/>
            <person name="De Paoli E."/>
            <person name="Dittami S."/>
            <person name="Maumus F."/>
            <person name="Michel G."/>
            <person name="Kersting A."/>
            <person name="Lauritano C."/>
            <person name="Lohaus R."/>
            <person name="Toepel M."/>
            <person name="Tonon T."/>
            <person name="Vanneste K."/>
            <person name="Amirebrahimi M."/>
            <person name="Brakel J."/>
            <person name="Bostroem C."/>
            <person name="Chovatia M."/>
            <person name="Grimwood J."/>
            <person name="Jenkins J.W."/>
            <person name="Jueterbock A."/>
            <person name="Mraz A."/>
            <person name="Stam W.T."/>
            <person name="Tice H."/>
            <person name="Bornberg-Bauer E."/>
            <person name="Green P.J."/>
            <person name="Pearson G.A."/>
            <person name="Procaccini G."/>
            <person name="Duarte C.M."/>
            <person name="Schmutz J."/>
            <person name="Reusch T.B.H."/>
            <person name="Van de Peer Y."/>
        </authorList>
    </citation>
    <scope>NUCLEOTIDE SEQUENCE [LARGE SCALE GENOMIC DNA]</scope>
    <source>
        <strain evidence="8">cv. Finnish</strain>
    </source>
</reference>
<dbReference type="InterPro" id="IPR000467">
    <property type="entry name" value="G_patch_dom"/>
</dbReference>
<dbReference type="Gene3D" id="2.30.30.140">
    <property type="match status" value="1"/>
</dbReference>
<dbReference type="Pfam" id="PF12656">
    <property type="entry name" value="G-patch_2"/>
    <property type="match status" value="1"/>
</dbReference>
<evidence type="ECO:0000259" key="6">
    <source>
        <dbReference type="PROSITE" id="PS50174"/>
    </source>
</evidence>